<dbReference type="EnsemblPlants" id="Pp3c1_36500V3.1">
    <property type="protein sequence ID" value="PAC:32967073.CDS.1"/>
    <property type="gene ID" value="Pp3c1_36500"/>
</dbReference>
<evidence type="ECO:0000313" key="2">
    <source>
        <dbReference type="EnsemblPlants" id="PAC:32967073.CDS.1"/>
    </source>
</evidence>
<reference evidence="1 3" key="1">
    <citation type="journal article" date="2008" name="Science">
        <title>The Physcomitrella genome reveals evolutionary insights into the conquest of land by plants.</title>
        <authorList>
            <person name="Rensing S."/>
            <person name="Lang D."/>
            <person name="Zimmer A."/>
            <person name="Terry A."/>
            <person name="Salamov A."/>
            <person name="Shapiro H."/>
            <person name="Nishiyama T."/>
            <person name="Perroud P.-F."/>
            <person name="Lindquist E."/>
            <person name="Kamisugi Y."/>
            <person name="Tanahashi T."/>
            <person name="Sakakibara K."/>
            <person name="Fujita T."/>
            <person name="Oishi K."/>
            <person name="Shin-I T."/>
            <person name="Kuroki Y."/>
            <person name="Toyoda A."/>
            <person name="Suzuki Y."/>
            <person name="Hashimoto A."/>
            <person name="Yamaguchi K."/>
            <person name="Sugano A."/>
            <person name="Kohara Y."/>
            <person name="Fujiyama A."/>
            <person name="Anterola A."/>
            <person name="Aoki S."/>
            <person name="Ashton N."/>
            <person name="Barbazuk W.B."/>
            <person name="Barker E."/>
            <person name="Bennetzen J."/>
            <person name="Bezanilla M."/>
            <person name="Blankenship R."/>
            <person name="Cho S.H."/>
            <person name="Dutcher S."/>
            <person name="Estelle M."/>
            <person name="Fawcett J.A."/>
            <person name="Gundlach H."/>
            <person name="Hanada K."/>
            <person name="Heyl A."/>
            <person name="Hicks K.A."/>
            <person name="Hugh J."/>
            <person name="Lohr M."/>
            <person name="Mayer K."/>
            <person name="Melkozernov A."/>
            <person name="Murata T."/>
            <person name="Nelson D."/>
            <person name="Pils B."/>
            <person name="Prigge M."/>
            <person name="Reiss B."/>
            <person name="Renner T."/>
            <person name="Rombauts S."/>
            <person name="Rushton P."/>
            <person name="Sanderfoot A."/>
            <person name="Schween G."/>
            <person name="Shiu S.-H."/>
            <person name="Stueber K."/>
            <person name="Theodoulou F.L."/>
            <person name="Tu H."/>
            <person name="Van de Peer Y."/>
            <person name="Verrier P.J."/>
            <person name="Waters E."/>
            <person name="Wood A."/>
            <person name="Yang L."/>
            <person name="Cove D."/>
            <person name="Cuming A."/>
            <person name="Hasebe M."/>
            <person name="Lucas S."/>
            <person name="Mishler D.B."/>
            <person name="Reski R."/>
            <person name="Grigoriev I."/>
            <person name="Quatrano R.S."/>
            <person name="Boore J.L."/>
        </authorList>
    </citation>
    <scope>NUCLEOTIDE SEQUENCE [LARGE SCALE GENOMIC DNA]</scope>
    <source>
        <strain evidence="2 3">cv. Gransden 2004</strain>
    </source>
</reference>
<organism evidence="1">
    <name type="scientific">Physcomitrium patens</name>
    <name type="common">Spreading-leaved earth moss</name>
    <name type="synonym">Physcomitrella patens</name>
    <dbReference type="NCBI Taxonomy" id="3218"/>
    <lineage>
        <taxon>Eukaryota</taxon>
        <taxon>Viridiplantae</taxon>
        <taxon>Streptophyta</taxon>
        <taxon>Embryophyta</taxon>
        <taxon>Bryophyta</taxon>
        <taxon>Bryophytina</taxon>
        <taxon>Bryopsida</taxon>
        <taxon>Funariidae</taxon>
        <taxon>Funariales</taxon>
        <taxon>Funariaceae</taxon>
        <taxon>Physcomitrium</taxon>
    </lineage>
</organism>
<protein>
    <submittedName>
        <fullName evidence="1 2">Uncharacterized protein</fullName>
    </submittedName>
</protein>
<evidence type="ECO:0000313" key="3">
    <source>
        <dbReference type="Proteomes" id="UP000006727"/>
    </source>
</evidence>
<evidence type="ECO:0000313" key="1">
    <source>
        <dbReference type="EMBL" id="PNR63276.1"/>
    </source>
</evidence>
<proteinExistence type="predicted"/>
<accession>A0A2K1LB72</accession>
<reference evidence="2" key="3">
    <citation type="submission" date="2020-12" db="UniProtKB">
        <authorList>
            <consortium name="EnsemblPlants"/>
        </authorList>
    </citation>
    <scope>IDENTIFICATION</scope>
</reference>
<keyword evidence="3" id="KW-1185">Reference proteome</keyword>
<reference evidence="1 3" key="2">
    <citation type="journal article" date="2018" name="Plant J.">
        <title>The Physcomitrella patens chromosome-scale assembly reveals moss genome structure and evolution.</title>
        <authorList>
            <person name="Lang D."/>
            <person name="Ullrich K.K."/>
            <person name="Murat F."/>
            <person name="Fuchs J."/>
            <person name="Jenkins J."/>
            <person name="Haas F.B."/>
            <person name="Piednoel M."/>
            <person name="Gundlach H."/>
            <person name="Van Bel M."/>
            <person name="Meyberg R."/>
            <person name="Vives C."/>
            <person name="Morata J."/>
            <person name="Symeonidi A."/>
            <person name="Hiss M."/>
            <person name="Muchero W."/>
            <person name="Kamisugi Y."/>
            <person name="Saleh O."/>
            <person name="Blanc G."/>
            <person name="Decker E.L."/>
            <person name="van Gessel N."/>
            <person name="Grimwood J."/>
            <person name="Hayes R.D."/>
            <person name="Graham S.W."/>
            <person name="Gunter L.E."/>
            <person name="McDaniel S.F."/>
            <person name="Hoernstein S.N.W."/>
            <person name="Larsson A."/>
            <person name="Li F.W."/>
            <person name="Perroud P.F."/>
            <person name="Phillips J."/>
            <person name="Ranjan P."/>
            <person name="Rokshar D.S."/>
            <person name="Rothfels C.J."/>
            <person name="Schneider L."/>
            <person name="Shu S."/>
            <person name="Stevenson D.W."/>
            <person name="Thummler F."/>
            <person name="Tillich M."/>
            <person name="Villarreal Aguilar J.C."/>
            <person name="Widiez T."/>
            <person name="Wong G.K."/>
            <person name="Wymore A."/>
            <person name="Zhang Y."/>
            <person name="Zimmer A.D."/>
            <person name="Quatrano R.S."/>
            <person name="Mayer K.F.X."/>
            <person name="Goodstein D."/>
            <person name="Casacuberta J.M."/>
            <person name="Vandepoele K."/>
            <person name="Reski R."/>
            <person name="Cuming A.C."/>
            <person name="Tuskan G.A."/>
            <person name="Maumus F."/>
            <person name="Salse J."/>
            <person name="Schmutz J."/>
            <person name="Rensing S.A."/>
        </authorList>
    </citation>
    <scope>NUCLEOTIDE SEQUENCE [LARGE SCALE GENOMIC DNA]</scope>
    <source>
        <strain evidence="2 3">cv. Gransden 2004</strain>
    </source>
</reference>
<dbReference type="Gramene" id="Pp3c1_36500V3.1">
    <property type="protein sequence ID" value="PAC:32967073.CDS.1"/>
    <property type="gene ID" value="Pp3c1_36500"/>
</dbReference>
<dbReference type="EMBL" id="ABEU02000001">
    <property type="protein sequence ID" value="PNR63276.1"/>
    <property type="molecule type" value="Genomic_DNA"/>
</dbReference>
<gene>
    <name evidence="1" type="ORF">PHYPA_001701</name>
</gene>
<dbReference type="PaxDb" id="3218-PP1S28_94V6.1"/>
<dbReference type="EnsemblPlants" id="Pp3c1_36500V3.2">
    <property type="protein sequence ID" value="PAC:32967074.CDS.1"/>
    <property type="gene ID" value="Pp3c1_36500"/>
</dbReference>
<sequence length="73" mass="7688">MFSCSASCSCWVFVVLSRKSLSWLSEAILALTGLVAGPPLDLQYQGPHSPRVGAIRSVNADLALSLINELAGV</sequence>
<dbReference type="Gramene" id="Pp3c1_36500V3.2">
    <property type="protein sequence ID" value="PAC:32967074.CDS.1"/>
    <property type="gene ID" value="Pp3c1_36500"/>
</dbReference>
<dbReference type="Proteomes" id="UP000006727">
    <property type="component" value="Chromosome 1"/>
</dbReference>
<dbReference type="AlphaFoldDB" id="A0A2K1LB72"/>
<dbReference type="InParanoid" id="A0A2K1LB72"/>
<name>A0A2K1LB72_PHYPA</name>